<dbReference type="Proteomes" id="UP000190188">
    <property type="component" value="Unassembled WGS sequence"/>
</dbReference>
<dbReference type="EMBL" id="MSZX01000002">
    <property type="protein sequence ID" value="OPA80099.1"/>
    <property type="molecule type" value="Genomic_DNA"/>
</dbReference>
<keyword evidence="4" id="KW-1185">Reference proteome</keyword>
<reference evidence="3 4" key="1">
    <citation type="submission" date="2017-01" db="EMBL/GenBank/DDBJ databases">
        <title>Genome analysis of Paenibacillus selenitrireducens ES3-24.</title>
        <authorList>
            <person name="Xu D."/>
            <person name="Yao R."/>
            <person name="Zheng S."/>
        </authorList>
    </citation>
    <scope>NUCLEOTIDE SEQUENCE [LARGE SCALE GENOMIC DNA]</scope>
    <source>
        <strain evidence="3 4">ES3-24</strain>
    </source>
</reference>
<keyword evidence="2" id="KW-0472">Membrane</keyword>
<evidence type="ECO:0000313" key="4">
    <source>
        <dbReference type="Proteomes" id="UP000190188"/>
    </source>
</evidence>
<evidence type="ECO:0000313" key="3">
    <source>
        <dbReference type="EMBL" id="OPA80099.1"/>
    </source>
</evidence>
<keyword evidence="1" id="KW-0175">Coiled coil</keyword>
<feature type="transmembrane region" description="Helical" evidence="2">
    <location>
        <begin position="93"/>
        <end position="112"/>
    </location>
</feature>
<dbReference type="OrthoDB" id="2678892at2"/>
<evidence type="ECO:0000256" key="1">
    <source>
        <dbReference type="SAM" id="Coils"/>
    </source>
</evidence>
<accession>A0A1T2XJP3</accession>
<keyword evidence="2" id="KW-1133">Transmembrane helix</keyword>
<gene>
    <name evidence="3" type="ORF">BVG16_04940</name>
</gene>
<sequence length="147" mass="17035">MTGYNLADWLMYVRDTVNEGQRLKMEEALLNSEEAMELYLLAMNQLEQELPHLDDETAFTERILREVYEDRPVQTPPTPIRVVRQRRWYEHPLFHYTVAASITCILLVSGAFDSLLNEPKALLNQPSGSITNSIIEHAFSWLDALKK</sequence>
<organism evidence="3 4">
    <name type="scientific">Paenibacillus selenitireducens</name>
    <dbReference type="NCBI Taxonomy" id="1324314"/>
    <lineage>
        <taxon>Bacteria</taxon>
        <taxon>Bacillati</taxon>
        <taxon>Bacillota</taxon>
        <taxon>Bacilli</taxon>
        <taxon>Bacillales</taxon>
        <taxon>Paenibacillaceae</taxon>
        <taxon>Paenibacillus</taxon>
    </lineage>
</organism>
<dbReference type="AlphaFoldDB" id="A0A1T2XJP3"/>
<keyword evidence="2" id="KW-0812">Transmembrane</keyword>
<comment type="caution">
    <text evidence="3">The sequence shown here is derived from an EMBL/GenBank/DDBJ whole genome shotgun (WGS) entry which is preliminary data.</text>
</comment>
<dbReference type="RefSeq" id="WP_078497444.1">
    <property type="nucleotide sequence ID" value="NZ_MSZX01000002.1"/>
</dbReference>
<name>A0A1T2XJP3_9BACL</name>
<feature type="coiled-coil region" evidence="1">
    <location>
        <begin position="29"/>
        <end position="56"/>
    </location>
</feature>
<dbReference type="STRING" id="1324314.BVG16_04940"/>
<evidence type="ECO:0000256" key="2">
    <source>
        <dbReference type="SAM" id="Phobius"/>
    </source>
</evidence>
<proteinExistence type="predicted"/>
<protein>
    <submittedName>
        <fullName evidence="3">Uncharacterized protein</fullName>
    </submittedName>
</protein>